<evidence type="ECO:0000256" key="1">
    <source>
        <dbReference type="SAM" id="Phobius"/>
    </source>
</evidence>
<gene>
    <name evidence="2" type="ORF">S101447_00871</name>
</gene>
<reference evidence="2 3" key="1">
    <citation type="submission" date="2017-05" db="EMBL/GenBank/DDBJ databases">
        <title>Genome sequence of Acetobacter pasteurianus subsp. ascendens strain SRCM101447.</title>
        <authorList>
            <person name="Cho S.H."/>
        </authorList>
    </citation>
    <scope>NUCLEOTIDE SEQUENCE [LARGE SCALE GENOMIC DNA]</scope>
    <source>
        <strain evidence="2 3">SRCM101447</strain>
    </source>
</reference>
<evidence type="ECO:0000313" key="2">
    <source>
        <dbReference type="EMBL" id="ARW09973.1"/>
    </source>
</evidence>
<organism evidence="2 3">
    <name type="scientific">Acetobacter ascendens</name>
    <dbReference type="NCBI Taxonomy" id="481146"/>
    <lineage>
        <taxon>Bacteria</taxon>
        <taxon>Pseudomonadati</taxon>
        <taxon>Pseudomonadota</taxon>
        <taxon>Alphaproteobacteria</taxon>
        <taxon>Acetobacterales</taxon>
        <taxon>Acetobacteraceae</taxon>
        <taxon>Acetobacter</taxon>
    </lineage>
</organism>
<sequence length="59" mass="6416">MAKHAHSVRVRACTFIFSPVWGNLPPLIFPVLAVLALIWAAMPDPVVTGHAAQKLEAVR</sequence>
<dbReference type="AlphaFoldDB" id="A0A1Y0V0T5"/>
<keyword evidence="1" id="KW-1133">Transmembrane helix</keyword>
<proteinExistence type="predicted"/>
<protein>
    <submittedName>
        <fullName evidence="2">Uncharacterized protein</fullName>
    </submittedName>
</protein>
<keyword evidence="1" id="KW-0812">Transmembrane</keyword>
<feature type="transmembrane region" description="Helical" evidence="1">
    <location>
        <begin position="20"/>
        <end position="42"/>
    </location>
</feature>
<dbReference type="Proteomes" id="UP000195633">
    <property type="component" value="Chromosome"/>
</dbReference>
<evidence type="ECO:0000313" key="3">
    <source>
        <dbReference type="Proteomes" id="UP000195633"/>
    </source>
</evidence>
<accession>A0A1Y0V0T5</accession>
<dbReference type="EMBL" id="CP021524">
    <property type="protein sequence ID" value="ARW09973.1"/>
    <property type="molecule type" value="Genomic_DNA"/>
</dbReference>
<name>A0A1Y0V0T5_9PROT</name>
<keyword evidence="1" id="KW-0472">Membrane</keyword>